<dbReference type="RefSeq" id="WP_110270431.1">
    <property type="nucleotide sequence ID" value="NZ_CP029289.2"/>
</dbReference>
<dbReference type="KEGG" id="abri:DFR85_08020"/>
<evidence type="ECO:0000256" key="3">
    <source>
        <dbReference type="RuleBase" id="RU003781"/>
    </source>
</evidence>
<reference evidence="4 5" key="1">
    <citation type="submission" date="2018-05" db="EMBL/GenBank/DDBJ databases">
        <title>Complete Genome Sequences of Extremely Thermoacidophilic, Metal-Mobilizing Type-Strain Members of the Archaeal Family Sulfolobaceae: Acidianus brierleyi DSM-1651T, Acidianus sulfidivorans DSM-18786T, Metallosphaera hakonensis DSM-7519T, and Metallosphaera prunae DSM-10039T.</title>
        <authorList>
            <person name="Counts J.A."/>
            <person name="Kelly R.M."/>
        </authorList>
    </citation>
    <scope>NUCLEOTIDE SEQUENCE [LARGE SCALE GENOMIC DNA]</scope>
    <source>
        <strain evidence="4 5">DSM 1651</strain>
    </source>
</reference>
<dbReference type="Proteomes" id="UP000248044">
    <property type="component" value="Chromosome"/>
</dbReference>
<gene>
    <name evidence="4" type="primary">rdgB</name>
    <name evidence="4" type="ORF">DFR85_08020</name>
</gene>
<organism evidence="4 5">
    <name type="scientific">Acidianus brierleyi</name>
    <dbReference type="NCBI Taxonomy" id="41673"/>
    <lineage>
        <taxon>Archaea</taxon>
        <taxon>Thermoproteota</taxon>
        <taxon>Thermoprotei</taxon>
        <taxon>Sulfolobales</taxon>
        <taxon>Sulfolobaceae</taxon>
        <taxon>Acidianus</taxon>
    </lineage>
</organism>
<dbReference type="InterPro" id="IPR002637">
    <property type="entry name" value="RdgB/HAM1"/>
</dbReference>
<accession>A0A2U9IEY2</accession>
<comment type="similarity">
    <text evidence="1 3">Belongs to the HAM1 NTPase family.</text>
</comment>
<dbReference type="GO" id="GO:0009143">
    <property type="term" value="P:nucleoside triphosphate catabolic process"/>
    <property type="evidence" value="ECO:0007669"/>
    <property type="project" value="InterPro"/>
</dbReference>
<dbReference type="GeneID" id="36832094"/>
<dbReference type="GO" id="GO:0047429">
    <property type="term" value="F:nucleoside triphosphate diphosphatase activity"/>
    <property type="evidence" value="ECO:0007669"/>
    <property type="project" value="InterPro"/>
</dbReference>
<evidence type="ECO:0000256" key="2">
    <source>
        <dbReference type="ARBA" id="ARBA00022801"/>
    </source>
</evidence>
<protein>
    <submittedName>
        <fullName evidence="4">Non-canonical purine NTP pyrophosphatase, RdgB/HAM1 family</fullName>
    </submittedName>
</protein>
<keyword evidence="5" id="KW-1185">Reference proteome</keyword>
<keyword evidence="2 3" id="KW-0378">Hydrolase</keyword>
<sequence length="189" mass="21610">MLKNGVIKVITSNKHKFDELDEMAKRNNVNLEWINAPKLEIQADSLEEIVRYSASIFYSIFKSPILVDDSGLFIEELNGFPGPYTNFVKRTLDNKGILKLLSGIKNRKAYFETALCYIDDKITKIFSGKVNGTIISDIRGTEGFGFDPIFVPNGSFKTFAEMKIEEKNTYSHRAAAFKKFLDFYITYRS</sequence>
<dbReference type="PANTHER" id="PTHR11067">
    <property type="entry name" value="INOSINE TRIPHOSPHATE PYROPHOSPHATASE/HAM1 PROTEIN"/>
    <property type="match status" value="1"/>
</dbReference>
<name>A0A2U9IEY2_9CREN</name>
<dbReference type="NCBIfam" id="NF011396">
    <property type="entry name" value="PRK14821.1"/>
    <property type="match status" value="1"/>
</dbReference>
<dbReference type="PANTHER" id="PTHR11067:SF9">
    <property type="entry name" value="INOSINE TRIPHOSPHATE PYROPHOSPHATASE"/>
    <property type="match status" value="1"/>
</dbReference>
<evidence type="ECO:0000256" key="1">
    <source>
        <dbReference type="ARBA" id="ARBA00008023"/>
    </source>
</evidence>
<evidence type="ECO:0000313" key="5">
    <source>
        <dbReference type="Proteomes" id="UP000248044"/>
    </source>
</evidence>
<proteinExistence type="inferred from homology"/>
<dbReference type="Pfam" id="PF01725">
    <property type="entry name" value="Ham1p_like"/>
    <property type="match status" value="1"/>
</dbReference>
<evidence type="ECO:0000313" key="4">
    <source>
        <dbReference type="EMBL" id="AWR94550.1"/>
    </source>
</evidence>
<dbReference type="NCBIfam" id="TIGR00042">
    <property type="entry name" value="RdgB/HAM1 family non-canonical purine NTP pyrophosphatase"/>
    <property type="match status" value="1"/>
</dbReference>
<dbReference type="InterPro" id="IPR029001">
    <property type="entry name" value="ITPase-like_fam"/>
</dbReference>
<dbReference type="OrthoDB" id="372108at2157"/>
<dbReference type="CDD" id="cd00515">
    <property type="entry name" value="HAM1"/>
    <property type="match status" value="1"/>
</dbReference>
<dbReference type="GO" id="GO:0005737">
    <property type="term" value="C:cytoplasm"/>
    <property type="evidence" value="ECO:0007669"/>
    <property type="project" value="TreeGrafter"/>
</dbReference>
<dbReference type="SUPFAM" id="SSF52972">
    <property type="entry name" value="ITPase-like"/>
    <property type="match status" value="1"/>
</dbReference>
<dbReference type="AlphaFoldDB" id="A0A2U9IEY2"/>
<dbReference type="Gene3D" id="3.90.950.10">
    <property type="match status" value="1"/>
</dbReference>
<dbReference type="EMBL" id="CP029289">
    <property type="protein sequence ID" value="AWR94550.1"/>
    <property type="molecule type" value="Genomic_DNA"/>
</dbReference>